<dbReference type="InterPro" id="IPR002589">
    <property type="entry name" value="Macro_dom"/>
</dbReference>
<feature type="region of interest" description="Disordered" evidence="1">
    <location>
        <begin position="170"/>
        <end position="378"/>
    </location>
</feature>
<evidence type="ECO:0000313" key="3">
    <source>
        <dbReference type="EMBL" id="KAL3864074.1"/>
    </source>
</evidence>
<dbReference type="PANTHER" id="PTHR11106:SF111">
    <property type="entry name" value="MACRO DOMAIN-CONTAINING PROTEIN"/>
    <property type="match status" value="1"/>
</dbReference>
<dbReference type="Proteomes" id="UP001634394">
    <property type="component" value="Unassembled WGS sequence"/>
</dbReference>
<feature type="compositionally biased region" description="Basic and acidic residues" evidence="1">
    <location>
        <begin position="174"/>
        <end position="232"/>
    </location>
</feature>
<dbReference type="SUPFAM" id="SSF52949">
    <property type="entry name" value="Macro domain-like"/>
    <property type="match status" value="1"/>
</dbReference>
<dbReference type="Gene3D" id="3.40.220.10">
    <property type="entry name" value="Leucine Aminopeptidase, subunit E, domain 1"/>
    <property type="match status" value="1"/>
</dbReference>
<evidence type="ECO:0000313" key="4">
    <source>
        <dbReference type="Proteomes" id="UP001634394"/>
    </source>
</evidence>
<accession>A0ABD3VR70</accession>
<feature type="domain" description="Macro" evidence="2">
    <location>
        <begin position="385"/>
        <end position="576"/>
    </location>
</feature>
<gene>
    <name evidence="3" type="ORF">ACJMK2_005780</name>
</gene>
<feature type="compositionally biased region" description="Polar residues" evidence="1">
    <location>
        <begin position="319"/>
        <end position="332"/>
    </location>
</feature>
<dbReference type="PANTHER" id="PTHR11106">
    <property type="entry name" value="GANGLIOSIDE INDUCED DIFFERENTIATION ASSOCIATED PROTEIN 2-RELATED"/>
    <property type="match status" value="1"/>
</dbReference>
<name>A0ABD3VR70_SINWO</name>
<feature type="compositionally biased region" description="Polar residues" evidence="1">
    <location>
        <begin position="252"/>
        <end position="275"/>
    </location>
</feature>
<dbReference type="InterPro" id="IPR043472">
    <property type="entry name" value="Macro_dom-like"/>
</dbReference>
<dbReference type="CDD" id="cd02907">
    <property type="entry name" value="Macro_Af1521_BAL-like"/>
    <property type="match status" value="1"/>
</dbReference>
<organism evidence="3 4">
    <name type="scientific">Sinanodonta woodiana</name>
    <name type="common">Chinese pond mussel</name>
    <name type="synonym">Anodonta woodiana</name>
    <dbReference type="NCBI Taxonomy" id="1069815"/>
    <lineage>
        <taxon>Eukaryota</taxon>
        <taxon>Metazoa</taxon>
        <taxon>Spiralia</taxon>
        <taxon>Lophotrochozoa</taxon>
        <taxon>Mollusca</taxon>
        <taxon>Bivalvia</taxon>
        <taxon>Autobranchia</taxon>
        <taxon>Heteroconchia</taxon>
        <taxon>Palaeoheterodonta</taxon>
        <taxon>Unionida</taxon>
        <taxon>Unionoidea</taxon>
        <taxon>Unionidae</taxon>
        <taxon>Unioninae</taxon>
        <taxon>Sinanodonta</taxon>
    </lineage>
</organism>
<sequence>MLPSTTLEKSFCADLIRHKAFNGAETLVRDTYKLQVEAKQSEKKFVITAVNIDILELAEELLKSWLERKKKGKGDSIDDKIKDTKDNYLLDISEGHVIWIFWGELGSKLLSEDWKKETEKLKFIGSASVSIKPMPKKKTCITCSFEYFEAVRKKVENLIQLVTSGISSLSSLDKSQRSESNDGSKGKDQTGTDGSKGKDQTGIDGSKGKDQTGTDGSKGKDQTGTDGSKGKDQTGTVSSNGKYLDGVGGSNGKDQTVSENSLKSDNNGSKGSGQTHSDKLKVTTSRDTGQTDPGTSGSEDKGSRGTKKQEMIAADHKGTSQWNMDQSKSETPTIEAEDSDADTASQSEGESRENKLPPLLRGKENGSTQMPLGSASKHEISEKDKYQLFCTENGKIKVYVYEASIVSLSGVDAIVNAANERLNHIGGVAYHISKASGGDKSALEIECHNFIEKNKKVRVTKNFTSSAGNMPYVGVIHAVGPMWSDYKAKDDCAKDLCMTIVNVLMEADKKKFLKIAVPAISSGIYGIPKRLCAEMYIRGVVDYDRQNPQTCVREIHFVDIAKDILKEIRDAYERWKQNDNNINFKNANSYRSGTHVYT</sequence>
<evidence type="ECO:0000256" key="1">
    <source>
        <dbReference type="SAM" id="MobiDB-lite"/>
    </source>
</evidence>
<proteinExistence type="predicted"/>
<dbReference type="AlphaFoldDB" id="A0ABD3VR70"/>
<dbReference type="PROSITE" id="PS51154">
    <property type="entry name" value="MACRO"/>
    <property type="match status" value="1"/>
</dbReference>
<evidence type="ECO:0000259" key="2">
    <source>
        <dbReference type="PROSITE" id="PS51154"/>
    </source>
</evidence>
<dbReference type="SMART" id="SM00506">
    <property type="entry name" value="A1pp"/>
    <property type="match status" value="1"/>
</dbReference>
<feature type="compositionally biased region" description="Polar residues" evidence="1">
    <location>
        <begin position="282"/>
        <end position="297"/>
    </location>
</feature>
<dbReference type="EMBL" id="JBJQND010000010">
    <property type="protein sequence ID" value="KAL3864074.1"/>
    <property type="molecule type" value="Genomic_DNA"/>
</dbReference>
<keyword evidence="4" id="KW-1185">Reference proteome</keyword>
<protein>
    <recommendedName>
        <fullName evidence="2">Macro domain-containing protein</fullName>
    </recommendedName>
</protein>
<comment type="caution">
    <text evidence="3">The sequence shown here is derived from an EMBL/GenBank/DDBJ whole genome shotgun (WGS) entry which is preliminary data.</text>
</comment>
<reference evidence="3 4" key="1">
    <citation type="submission" date="2024-11" db="EMBL/GenBank/DDBJ databases">
        <title>Chromosome-level genome assembly of the freshwater bivalve Anodonta woodiana.</title>
        <authorList>
            <person name="Chen X."/>
        </authorList>
    </citation>
    <scope>NUCLEOTIDE SEQUENCE [LARGE SCALE GENOMIC DNA]</scope>
    <source>
        <strain evidence="3">MN2024</strain>
        <tissue evidence="3">Gills</tissue>
    </source>
</reference>
<feature type="compositionally biased region" description="Basic and acidic residues" evidence="1">
    <location>
        <begin position="298"/>
        <end position="318"/>
    </location>
</feature>
<dbReference type="Pfam" id="PF01661">
    <property type="entry name" value="Macro"/>
    <property type="match status" value="1"/>
</dbReference>